<organism evidence="2 3">
    <name type="scientific">Streptomyces pathocidini</name>
    <dbReference type="NCBI Taxonomy" id="1650571"/>
    <lineage>
        <taxon>Bacteria</taxon>
        <taxon>Bacillati</taxon>
        <taxon>Actinomycetota</taxon>
        <taxon>Actinomycetes</taxon>
        <taxon>Kitasatosporales</taxon>
        <taxon>Streptomycetaceae</taxon>
        <taxon>Streptomyces</taxon>
    </lineage>
</organism>
<name>A0ABW7UXZ3_9ACTN</name>
<dbReference type="Gene3D" id="3.40.50.2000">
    <property type="entry name" value="Glycogen Phosphorylase B"/>
    <property type="match status" value="1"/>
</dbReference>
<keyword evidence="3" id="KW-1185">Reference proteome</keyword>
<dbReference type="EMBL" id="JBIRWE010000021">
    <property type="protein sequence ID" value="MFI1967462.1"/>
    <property type="molecule type" value="Genomic_DNA"/>
</dbReference>
<dbReference type="Pfam" id="PF20706">
    <property type="entry name" value="GT4-conflict"/>
    <property type="match status" value="1"/>
</dbReference>
<evidence type="ECO:0000313" key="3">
    <source>
        <dbReference type="Proteomes" id="UP001611548"/>
    </source>
</evidence>
<dbReference type="Proteomes" id="UP001611548">
    <property type="component" value="Unassembled WGS sequence"/>
</dbReference>
<evidence type="ECO:0000313" key="2">
    <source>
        <dbReference type="EMBL" id="MFI1967462.1"/>
    </source>
</evidence>
<feature type="compositionally biased region" description="Basic and acidic residues" evidence="1">
    <location>
        <begin position="508"/>
        <end position="520"/>
    </location>
</feature>
<accession>A0ABW7UXZ3</accession>
<sequence>MLISIASLRRDVGDYPEFTRSFIRQLAFSGDRVTLLATVPYRKLTEGETYISEREYNATLAQLRYDYQGVSRIALLPNKNNSPDLKLTSKWMSQKSIPADLLAASNSFDVVFDFPESGHYVGMATFQGRSRWYPEARYVCVVHEPLSSASGRNLYNELAAATLPEADIVACIGNNVSFQYRMACRLGSLPETHTLIPGSHYESMDPRPSLDTLNFLITLPGRLDIPSLEYCLRAFGTIRNLNFTIDIAGIPESQRGVVENWANDLVGGGLARNVRGLGLPADFENLEPLLRRYHAIIPLTSESDFGLIALDSLGRGTPVLVSDFSETANFIRFNVSPRYPGEKIGQSFMVHSDIDDGREGPKRWAEAIRAFGADPLKFYEEAEKVREVIREFSWGNCVNALNRRLEGLDLLDPADTEQAPNGDIVSSRDIPSRVDLQVANFEVPAEGVLDGDLSELDIAVAVGDSMRKMKAQLASEFDDLEEWEKASEEGETIQNRIQAISKRIHEEKERQIREENEKSLEQSGEVNEVIDLS</sequence>
<comment type="caution">
    <text evidence="2">The sequence shown here is derived from an EMBL/GenBank/DDBJ whole genome shotgun (WGS) entry which is preliminary data.</text>
</comment>
<gene>
    <name evidence="2" type="ORF">ACH429_25675</name>
</gene>
<evidence type="ECO:0000256" key="1">
    <source>
        <dbReference type="SAM" id="MobiDB-lite"/>
    </source>
</evidence>
<reference evidence="2 3" key="1">
    <citation type="submission" date="2024-10" db="EMBL/GenBank/DDBJ databases">
        <title>The Natural Products Discovery Center: Release of the First 8490 Sequenced Strains for Exploring Actinobacteria Biosynthetic Diversity.</title>
        <authorList>
            <person name="Kalkreuter E."/>
            <person name="Kautsar S.A."/>
            <person name="Yang D."/>
            <person name="Bader C.D."/>
            <person name="Teijaro C.N."/>
            <person name="Fluegel L."/>
            <person name="Davis C.M."/>
            <person name="Simpson J.R."/>
            <person name="Lauterbach L."/>
            <person name="Steele A.D."/>
            <person name="Gui C."/>
            <person name="Meng S."/>
            <person name="Li G."/>
            <person name="Viehrig K."/>
            <person name="Ye F."/>
            <person name="Su P."/>
            <person name="Kiefer A.F."/>
            <person name="Nichols A."/>
            <person name="Cepeda A.J."/>
            <person name="Yan W."/>
            <person name="Fan B."/>
            <person name="Jiang Y."/>
            <person name="Adhikari A."/>
            <person name="Zheng C.-J."/>
            <person name="Schuster L."/>
            <person name="Cowan T.M."/>
            <person name="Smanski M.J."/>
            <person name="Chevrette M.G."/>
            <person name="De Carvalho L.P.S."/>
            <person name="Shen B."/>
        </authorList>
    </citation>
    <scope>NUCLEOTIDE SEQUENCE [LARGE SCALE GENOMIC DNA]</scope>
    <source>
        <strain evidence="2 3">NPDC020327</strain>
    </source>
</reference>
<dbReference type="SUPFAM" id="SSF53756">
    <property type="entry name" value="UDP-Glycosyltransferase/glycogen phosphorylase"/>
    <property type="match status" value="1"/>
</dbReference>
<dbReference type="RefSeq" id="WP_157859065.1">
    <property type="nucleotide sequence ID" value="NZ_JBIRWE010000021.1"/>
</dbReference>
<proteinExistence type="predicted"/>
<feature type="region of interest" description="Disordered" evidence="1">
    <location>
        <begin position="508"/>
        <end position="533"/>
    </location>
</feature>
<protein>
    <submittedName>
        <fullName evidence="2">Uncharacterized protein</fullName>
    </submittedName>
</protein>